<accession>A0A067MKE3</accession>
<keyword evidence="5" id="KW-1185">Reference proteome</keyword>
<evidence type="ECO:0000313" key="4">
    <source>
        <dbReference type="EMBL" id="KDQ15200.1"/>
    </source>
</evidence>
<keyword evidence="1" id="KW-0596">Phosphopantetheine</keyword>
<name>A0A067MKE3_BOTB1</name>
<evidence type="ECO:0000259" key="3">
    <source>
        <dbReference type="Pfam" id="PF07993"/>
    </source>
</evidence>
<dbReference type="InterPro" id="IPR051414">
    <property type="entry name" value="Adenylate-forming_Reductase"/>
</dbReference>
<dbReference type="EMBL" id="KL198033">
    <property type="protein sequence ID" value="KDQ15200.1"/>
    <property type="molecule type" value="Genomic_DNA"/>
</dbReference>
<keyword evidence="2" id="KW-0597">Phosphoprotein</keyword>
<reference evidence="5" key="1">
    <citation type="journal article" date="2014" name="Proc. Natl. Acad. Sci. U.S.A.">
        <title>Extensive sampling of basidiomycete genomes demonstrates inadequacy of the white-rot/brown-rot paradigm for wood decay fungi.</title>
        <authorList>
            <person name="Riley R."/>
            <person name="Salamov A.A."/>
            <person name="Brown D.W."/>
            <person name="Nagy L.G."/>
            <person name="Floudas D."/>
            <person name="Held B.W."/>
            <person name="Levasseur A."/>
            <person name="Lombard V."/>
            <person name="Morin E."/>
            <person name="Otillar R."/>
            <person name="Lindquist E.A."/>
            <person name="Sun H."/>
            <person name="LaButti K.M."/>
            <person name="Schmutz J."/>
            <person name="Jabbour D."/>
            <person name="Luo H."/>
            <person name="Baker S.E."/>
            <person name="Pisabarro A.G."/>
            <person name="Walton J.D."/>
            <person name="Blanchette R.A."/>
            <person name="Henrissat B."/>
            <person name="Martin F."/>
            <person name="Cullen D."/>
            <person name="Hibbett D.S."/>
            <person name="Grigoriev I.V."/>
        </authorList>
    </citation>
    <scope>NUCLEOTIDE SEQUENCE [LARGE SCALE GENOMIC DNA]</scope>
    <source>
        <strain evidence="5">FD-172 SS1</strain>
    </source>
</reference>
<protein>
    <recommendedName>
        <fullName evidence="3">Thioester reductase (TE) domain-containing protein</fullName>
    </recommendedName>
</protein>
<dbReference type="AlphaFoldDB" id="A0A067MKE3"/>
<evidence type="ECO:0000313" key="5">
    <source>
        <dbReference type="Proteomes" id="UP000027195"/>
    </source>
</evidence>
<evidence type="ECO:0000256" key="2">
    <source>
        <dbReference type="ARBA" id="ARBA00022553"/>
    </source>
</evidence>
<organism evidence="4 5">
    <name type="scientific">Botryobasidium botryosum (strain FD-172 SS1)</name>
    <dbReference type="NCBI Taxonomy" id="930990"/>
    <lineage>
        <taxon>Eukaryota</taxon>
        <taxon>Fungi</taxon>
        <taxon>Dikarya</taxon>
        <taxon>Basidiomycota</taxon>
        <taxon>Agaricomycotina</taxon>
        <taxon>Agaricomycetes</taxon>
        <taxon>Cantharellales</taxon>
        <taxon>Botryobasidiaceae</taxon>
        <taxon>Botryobasidium</taxon>
    </lineage>
</organism>
<dbReference type="OrthoDB" id="2499931at2759"/>
<dbReference type="InterPro" id="IPR036291">
    <property type="entry name" value="NAD(P)-bd_dom_sf"/>
</dbReference>
<feature type="domain" description="Thioester reductase (TE)" evidence="3">
    <location>
        <begin position="41"/>
        <end position="280"/>
    </location>
</feature>
<evidence type="ECO:0000256" key="1">
    <source>
        <dbReference type="ARBA" id="ARBA00022450"/>
    </source>
</evidence>
<dbReference type="PANTHER" id="PTHR43439:SF2">
    <property type="entry name" value="ENZYME, PUTATIVE (JCVI)-RELATED"/>
    <property type="match status" value="1"/>
</dbReference>
<dbReference type="InterPro" id="IPR013120">
    <property type="entry name" value="FAR_NAD-bd"/>
</dbReference>
<dbReference type="InParanoid" id="A0A067MKE3"/>
<dbReference type="Proteomes" id="UP000027195">
    <property type="component" value="Unassembled WGS sequence"/>
</dbReference>
<sequence length="430" mass="47059">MSSSWPTATTQELEALVAKYTADFPVHRPTVPAPSSEVALVTGTTGGLGSALLAHLVMLPTVSRIYAFNRKDVKGRPLKQRQAEALTVRGLDGSVVDSPKVVLIEGNGAAPDLGISESLFAEMRDSVTFIIHNAWRMNFMQDVYAFESLISSVRILADFALASPHPCPPRFIFTSTAAAFWNWPLLTPVPEEPIEDPSVAVHTGYGSSKWISERILQIASQKTPLRTLSVRIGQLSPSGDGFWEADSWLPIQIASSQYLGVTPSGYTKLPVIPIETAAAALVEMRNSPYAIHHIHHPRPLDHGVFARIVSESIGARVVSYAEWVRHLEASGRSPNAKRDRQYNPAYRMVKFFASMTEKVSAPGRDEIGMPVFEMRKAMEVASVLGEDVLPTTSEEDIVGWLRAWKRDGRLPLSSVPRRGAQSARGAAAKL</sequence>
<gene>
    <name evidence="4" type="ORF">BOTBODRAFT_145241</name>
</gene>
<dbReference type="PANTHER" id="PTHR43439">
    <property type="entry name" value="PHENYLACETATE-COENZYME A LIGASE"/>
    <property type="match status" value="1"/>
</dbReference>
<proteinExistence type="predicted"/>
<dbReference type="SUPFAM" id="SSF51735">
    <property type="entry name" value="NAD(P)-binding Rossmann-fold domains"/>
    <property type="match status" value="1"/>
</dbReference>
<dbReference type="HOGENOM" id="CLU_002220_4_1_1"/>
<dbReference type="Pfam" id="PF07993">
    <property type="entry name" value="NAD_binding_4"/>
    <property type="match status" value="1"/>
</dbReference>
<dbReference type="STRING" id="930990.A0A067MKE3"/>
<dbReference type="Gene3D" id="3.40.50.720">
    <property type="entry name" value="NAD(P)-binding Rossmann-like Domain"/>
    <property type="match status" value="1"/>
</dbReference>